<evidence type="ECO:0000256" key="5">
    <source>
        <dbReference type="ARBA" id="ARBA00022777"/>
    </source>
</evidence>
<feature type="compositionally biased region" description="Polar residues" evidence="14">
    <location>
        <begin position="706"/>
        <end position="716"/>
    </location>
</feature>
<feature type="binding site" evidence="11">
    <location>
        <begin position="616"/>
        <end position="624"/>
    </location>
    <ligand>
        <name>ATP</name>
        <dbReference type="ChEBI" id="CHEBI:30616"/>
    </ligand>
</feature>
<dbReference type="CDD" id="cd14046">
    <property type="entry name" value="STKc_EIF2AK4_GCN2_rpt2"/>
    <property type="match status" value="1"/>
</dbReference>
<dbReference type="GO" id="GO:0005634">
    <property type="term" value="C:nucleus"/>
    <property type="evidence" value="ECO:0007669"/>
    <property type="project" value="TreeGrafter"/>
</dbReference>
<evidence type="ECO:0000256" key="10">
    <source>
        <dbReference type="PIRSR" id="PIRSR000660-1"/>
    </source>
</evidence>
<dbReference type="InterPro" id="IPR017441">
    <property type="entry name" value="Protein_kinase_ATP_BS"/>
</dbReference>
<keyword evidence="6 11" id="KW-0067">ATP-binding</keyword>
<feature type="compositionally biased region" description="Low complexity" evidence="14">
    <location>
        <begin position="1550"/>
        <end position="1563"/>
    </location>
</feature>
<dbReference type="SMART" id="SM00591">
    <property type="entry name" value="RWD"/>
    <property type="match status" value="1"/>
</dbReference>
<keyword evidence="5 17" id="KW-0418">Kinase</keyword>
<evidence type="ECO:0000256" key="1">
    <source>
        <dbReference type="ARBA" id="ARBA00012513"/>
    </source>
</evidence>
<dbReference type="InterPro" id="IPR011009">
    <property type="entry name" value="Kinase-like_dom_sf"/>
</dbReference>
<comment type="similarity">
    <text evidence="7">Belongs to the protein kinase superfamily. Ser/Thr protein kinase family. GCN2 subfamily.</text>
</comment>
<evidence type="ECO:0000256" key="4">
    <source>
        <dbReference type="ARBA" id="ARBA00022741"/>
    </source>
</evidence>
<keyword evidence="4 11" id="KW-0547">Nucleotide-binding</keyword>
<feature type="compositionally biased region" description="Basic and acidic residues" evidence="14">
    <location>
        <begin position="262"/>
        <end position="271"/>
    </location>
</feature>
<dbReference type="Gene3D" id="3.40.50.800">
    <property type="entry name" value="Anticodon-binding domain"/>
    <property type="match status" value="1"/>
</dbReference>
<comment type="catalytic activity">
    <reaction evidence="8">
        <text>L-threonyl-[protein] + ATP = O-phospho-L-threonyl-[protein] + ADP + H(+)</text>
        <dbReference type="Rhea" id="RHEA:46608"/>
        <dbReference type="Rhea" id="RHEA-COMP:11060"/>
        <dbReference type="Rhea" id="RHEA-COMP:11605"/>
        <dbReference type="ChEBI" id="CHEBI:15378"/>
        <dbReference type="ChEBI" id="CHEBI:30013"/>
        <dbReference type="ChEBI" id="CHEBI:30616"/>
        <dbReference type="ChEBI" id="CHEBI:61977"/>
        <dbReference type="ChEBI" id="CHEBI:456216"/>
        <dbReference type="EC" id="2.7.11.1"/>
    </reaction>
</comment>
<dbReference type="PIRSF" id="PIRSF000660">
    <property type="entry name" value="Ser/Thr_PK_GCN2"/>
    <property type="match status" value="1"/>
</dbReference>
<feature type="compositionally biased region" description="Low complexity" evidence="14">
    <location>
        <begin position="685"/>
        <end position="704"/>
    </location>
</feature>
<dbReference type="InterPro" id="IPR024435">
    <property type="entry name" value="HisRS-related_dom"/>
</dbReference>
<dbReference type="InterPro" id="IPR006575">
    <property type="entry name" value="RWD_dom"/>
</dbReference>
<dbReference type="PROSITE" id="PS50011">
    <property type="entry name" value="PROTEIN_KINASE_DOM"/>
    <property type="match status" value="2"/>
</dbReference>
<dbReference type="SUPFAM" id="SSF55681">
    <property type="entry name" value="Class II aaRS and biotin synthetases"/>
    <property type="match status" value="1"/>
</dbReference>
<feature type="region of interest" description="Disordered" evidence="14">
    <location>
        <begin position="193"/>
        <end position="278"/>
    </location>
</feature>
<feature type="domain" description="RWD" evidence="16">
    <location>
        <begin position="12"/>
        <end position="127"/>
    </location>
</feature>
<dbReference type="SUPFAM" id="SSF52954">
    <property type="entry name" value="Class II aaRS ABD-related"/>
    <property type="match status" value="1"/>
</dbReference>
<keyword evidence="13" id="KW-0175">Coiled coil</keyword>
<dbReference type="PROSITE" id="PS50908">
    <property type="entry name" value="RWD"/>
    <property type="match status" value="1"/>
</dbReference>
<dbReference type="InterPro" id="IPR016135">
    <property type="entry name" value="UBQ-conjugating_enzyme/RWD"/>
</dbReference>
<evidence type="ECO:0000256" key="6">
    <source>
        <dbReference type="ARBA" id="ARBA00022840"/>
    </source>
</evidence>
<feature type="coiled-coil region" evidence="13">
    <location>
        <begin position="136"/>
        <end position="182"/>
    </location>
</feature>
<dbReference type="InterPro" id="IPR050339">
    <property type="entry name" value="CC_SR_Kinase"/>
</dbReference>
<dbReference type="Gene3D" id="1.10.510.10">
    <property type="entry name" value="Transferase(Phosphotransferase) domain 1"/>
    <property type="match status" value="2"/>
</dbReference>
<evidence type="ECO:0000256" key="7">
    <source>
        <dbReference type="ARBA" id="ARBA00037982"/>
    </source>
</evidence>
<feature type="compositionally biased region" description="Basic and acidic residues" evidence="14">
    <location>
        <begin position="566"/>
        <end position="581"/>
    </location>
</feature>
<dbReference type="InterPro" id="IPR036621">
    <property type="entry name" value="Anticodon-bd_dom_sf"/>
</dbReference>
<evidence type="ECO:0000313" key="17">
    <source>
        <dbReference type="EMBL" id="WAQ68452.1"/>
    </source>
</evidence>
<sequence>MASQSLSERQEDEIQALLSIFMDDASDLREQDAWKVQRPPEIKLTLRPQESMGGVDRPAYAQVDLIVRCSCSYPDDPPDVHLENPKGLSNNQLSSLREELKSLSKKLVGEVMIHELAQHVQWFLHTNNKPPTQSFYDEMMENKRKQEEMVAQEQMKKMELQRRKEEKERQNIEDEVLRKQAALRIEVKKRRDEIEKDNKNNSMSEPTTPSSEAFFCSPIQPLPQVTGRDMRRSSESPVSSRERQQQMNGNTRRQRRTSTPKRTSEEGDNRHKTPPGGVMVLAFNTKGERTVQRGMCLEHNPNGSTLYAGMDTNTGTLVSICEWVLKWRHFANKTSHIDIEEDKDATTYMKQIHSIEQELMSLIRLHHPNLVNYLAMRYQQDPGKITVHMLSELAGGHSLENYLKKNQAMPMELMRSYTDELLLAVEYLHNKAVVHKDLRASSVFVDFSGKIRLADFSINKRLSDLYETVEQARPGVHFQDIRPSVIGKGGKKADIFQLGLMVLSLAEGQRVQDIQPVIPTTLPAQLHDFLTKCLMQDERHRWSASQLLDHNFLKEPLPGTIPIRPADQERFQKDTKEQNQKEDEEDNGCLPYVHVTALEATGQSRLTGEFEILKSLGRGGFGDVIKVKNKLDGRMYAIKRIPLNPKSKQFNKKITREVKLLSRLNHENVVRYYNSWIEVSEEPAQSDTSSSYTSKTTDSSQKKSAPSCNNEQNSFDVTDDIEREAPKAIEGSMEWSVSLAFDTACQKCLASDSDDDDEDEQDVFGKSFLPVLDNSDSIVFETDSTSQPAVKESELSVKNLQKQETASTNTQESLIEIVPKLQYLYIQMEYCEKSTLRNCIDAGLYQDVTRVWRLFREIVEGLIHIHEQGMIHRDLKPVNIFLDSNDHVKIGDFGLATTDIITKSGLLDASLPQTSYSDTNFLSSSRSGSLGDGNMTGQVGTALYVSPEVMSGGDKLHYDQKVDIYSLGIIFFEMCYKPLPTGMERVKILGMVRGNVVFFPEDFDEIEMANQASVMRWLLNHDPSRRPTSKELLQSDYMPPPQMEEAELNEILRSTIANPQSKAYHRMMEAVFGQQVSPASDLSYDLELVKGMFTLKSSQLQMSVHNSIERVFELHGGTKVATPFLMPQSDLYKSNDQYVRLMDHSGGLIGLPYDLRVPFARYIARNNILNLKRFSLERVFREKKFFGLHPREMTECAFDIITPTPGSLIPDAEVLVIVQHCIKEFPSLHAQNCYIRMNHHCLLRAVLLHCGIPDEKHKAVLSVLAEVQFNKMDRQTALESLSEVSLTESSLATLTQLLDLEGQYGKVASILRIITKTKGQASTLAKQGLHEIEAVTTHATFMGLKLPIVVTVGLMYNHLQYSGIIFQVLRDVKRKRKSAAEVLAAGGRYDKMIQQFASPLHPTSHIPSGVGVSIAFEKIVAAITEDLEPPSPYDVLVCTIGCKPMLKERLAVAKDLWLGRLKTQVLFDTMQSPEEISDYCRELGVSHMVILKDADTGSVKVRSIEKDRVTERKVPMSEVVDFLQQKQQFTKQESMDMAPGNEKKSNTGQSSNYSETNQSSTNSSSNNITFNFLFVMQEGRITSNIKRKYESQMFNKLSSALQWLPGKSHDVIVVELNKAVLSIIAAYLEVNGSEADFDASISSVIEKQPRHRKYLTNIMDEIHTLKFEKRCQFIILYGLKDDTVKLVS</sequence>
<evidence type="ECO:0000259" key="15">
    <source>
        <dbReference type="PROSITE" id="PS50011"/>
    </source>
</evidence>
<dbReference type="EMBL" id="OM862189">
    <property type="protein sequence ID" value="WAQ68452.1"/>
    <property type="molecule type" value="mRNA"/>
</dbReference>
<dbReference type="InterPro" id="IPR041715">
    <property type="entry name" value="HisRS-like_core"/>
</dbReference>
<accession>A0A9E9FVE2</accession>
<evidence type="ECO:0000256" key="3">
    <source>
        <dbReference type="ARBA" id="ARBA00022679"/>
    </source>
</evidence>
<dbReference type="SMART" id="SM00220">
    <property type="entry name" value="S_TKc"/>
    <property type="match status" value="2"/>
</dbReference>
<feature type="domain" description="Protein kinase" evidence="15">
    <location>
        <begin position="610"/>
        <end position="1038"/>
    </location>
</feature>
<dbReference type="FunFam" id="3.40.50.800:FF:000009">
    <property type="entry name" value="Eukaryotic translation initiation factor 2-alpha kinase"/>
    <property type="match status" value="1"/>
</dbReference>
<dbReference type="CDD" id="cd23823">
    <property type="entry name" value="RWD_GCN2"/>
    <property type="match status" value="1"/>
</dbReference>
<feature type="binding site" evidence="11 12">
    <location>
        <position position="639"/>
    </location>
    <ligand>
        <name>ATP</name>
        <dbReference type="ChEBI" id="CHEBI:30616"/>
    </ligand>
</feature>
<feature type="region of interest" description="Disordered" evidence="14">
    <location>
        <begin position="683"/>
        <end position="720"/>
    </location>
</feature>
<dbReference type="InterPro" id="IPR000719">
    <property type="entry name" value="Prot_kinase_dom"/>
</dbReference>
<keyword evidence="3" id="KW-0808">Transferase</keyword>
<dbReference type="Pfam" id="PF13393">
    <property type="entry name" value="tRNA-synt_His"/>
    <property type="match status" value="1"/>
</dbReference>
<feature type="region of interest" description="Disordered" evidence="14">
    <location>
        <begin position="558"/>
        <end position="586"/>
    </location>
</feature>
<dbReference type="EC" id="2.7.11.1" evidence="1"/>
<name>A0A9E9FVE2_HALDH</name>
<dbReference type="Gene3D" id="3.30.200.20">
    <property type="entry name" value="Phosphorylase Kinase, domain 1"/>
    <property type="match status" value="1"/>
</dbReference>
<dbReference type="PROSITE" id="PS00107">
    <property type="entry name" value="PROTEIN_KINASE_ATP"/>
    <property type="match status" value="1"/>
</dbReference>
<evidence type="ECO:0000256" key="14">
    <source>
        <dbReference type="SAM" id="MobiDB-lite"/>
    </source>
</evidence>
<dbReference type="FunFam" id="3.30.200.20:FF:000308">
    <property type="entry name" value="Eukaryotic translation initiation factor 2-alpha kinase 4"/>
    <property type="match status" value="1"/>
</dbReference>
<feature type="region of interest" description="Disordered" evidence="14">
    <location>
        <begin position="1530"/>
        <end position="1563"/>
    </location>
</feature>
<dbReference type="PANTHER" id="PTHR11042:SF136">
    <property type="entry name" value="EIF-2-ALPHA KINASE GCN2"/>
    <property type="match status" value="1"/>
</dbReference>
<dbReference type="FunFam" id="3.10.110.10:FF:000057">
    <property type="entry name" value="eukaryotic translation initiation factor 2-alpha kinase 4"/>
    <property type="match status" value="1"/>
</dbReference>
<evidence type="ECO:0000259" key="16">
    <source>
        <dbReference type="PROSITE" id="PS50908"/>
    </source>
</evidence>
<evidence type="ECO:0000256" key="11">
    <source>
        <dbReference type="PIRSR" id="PIRSR000660-2"/>
    </source>
</evidence>
<dbReference type="GO" id="GO:0004694">
    <property type="term" value="F:eukaryotic translation initiation factor 2alpha kinase activity"/>
    <property type="evidence" value="ECO:0007669"/>
    <property type="project" value="InterPro"/>
</dbReference>
<protein>
    <recommendedName>
        <fullName evidence="1">non-specific serine/threonine protein kinase</fullName>
        <ecNumber evidence="1">2.7.11.1</ecNumber>
    </recommendedName>
</protein>
<dbReference type="Pfam" id="PF05773">
    <property type="entry name" value="RWD"/>
    <property type="match status" value="1"/>
</dbReference>
<dbReference type="Gene3D" id="3.10.110.10">
    <property type="entry name" value="Ubiquitin Conjugating Enzyme"/>
    <property type="match status" value="1"/>
</dbReference>
<feature type="active site" description="Proton acceptor" evidence="10">
    <location>
        <position position="874"/>
    </location>
</feature>
<feature type="domain" description="Protein kinase" evidence="15">
    <location>
        <begin position="291"/>
        <end position="553"/>
    </location>
</feature>
<dbReference type="GO" id="GO:0005524">
    <property type="term" value="F:ATP binding"/>
    <property type="evidence" value="ECO:0007669"/>
    <property type="project" value="UniProtKB-UniRule"/>
</dbReference>
<dbReference type="Pfam" id="PF00069">
    <property type="entry name" value="Pkinase"/>
    <property type="match status" value="3"/>
</dbReference>
<organism evidence="17">
    <name type="scientific">Haliotis discus hannai</name>
    <name type="common">Japanese abalone</name>
    <dbReference type="NCBI Taxonomy" id="42344"/>
    <lineage>
        <taxon>Eukaryota</taxon>
        <taxon>Metazoa</taxon>
        <taxon>Spiralia</taxon>
        <taxon>Lophotrochozoa</taxon>
        <taxon>Mollusca</taxon>
        <taxon>Gastropoda</taxon>
        <taxon>Vetigastropoda</taxon>
        <taxon>Lepetellida</taxon>
        <taxon>Haliotoidea</taxon>
        <taxon>Haliotidae</taxon>
        <taxon>Haliotis</taxon>
    </lineage>
</organism>
<evidence type="ECO:0000256" key="12">
    <source>
        <dbReference type="PROSITE-ProRule" id="PRU10141"/>
    </source>
</evidence>
<evidence type="ECO:0000256" key="13">
    <source>
        <dbReference type="SAM" id="Coils"/>
    </source>
</evidence>
<dbReference type="SMR" id="A0A9E9FVE2"/>
<proteinExistence type="evidence at transcript level"/>
<reference evidence="17" key="1">
    <citation type="submission" date="2022-02" db="EMBL/GenBank/DDBJ databases">
        <authorList>
            <person name="Liu Y."/>
        </authorList>
    </citation>
    <scope>NUCLEOTIDE SEQUENCE</scope>
</reference>
<dbReference type="InterPro" id="IPR008271">
    <property type="entry name" value="Ser/Thr_kinase_AS"/>
</dbReference>
<dbReference type="GO" id="GO:0005737">
    <property type="term" value="C:cytoplasm"/>
    <property type="evidence" value="ECO:0007669"/>
    <property type="project" value="TreeGrafter"/>
</dbReference>
<dbReference type="SUPFAM" id="SSF54495">
    <property type="entry name" value="UBC-like"/>
    <property type="match status" value="1"/>
</dbReference>
<feature type="compositionally biased region" description="Basic and acidic residues" evidence="14">
    <location>
        <begin position="228"/>
        <end position="244"/>
    </location>
</feature>
<evidence type="ECO:0000256" key="8">
    <source>
        <dbReference type="ARBA" id="ARBA00047899"/>
    </source>
</evidence>
<feature type="compositionally biased region" description="Polar residues" evidence="14">
    <location>
        <begin position="200"/>
        <end position="211"/>
    </location>
</feature>
<dbReference type="InterPro" id="IPR045864">
    <property type="entry name" value="aa-tRNA-synth_II/BPL/LPL"/>
</dbReference>
<dbReference type="Gene3D" id="3.30.930.10">
    <property type="entry name" value="Bira Bifunctional Protein, Domain 2"/>
    <property type="match status" value="1"/>
</dbReference>
<dbReference type="Pfam" id="PF12745">
    <property type="entry name" value="HGTP_anticodon2"/>
    <property type="match status" value="1"/>
</dbReference>
<dbReference type="InterPro" id="IPR016255">
    <property type="entry name" value="Gcn2"/>
</dbReference>
<dbReference type="PROSITE" id="PS00108">
    <property type="entry name" value="PROTEIN_KINASE_ST"/>
    <property type="match status" value="1"/>
</dbReference>
<evidence type="ECO:0000256" key="2">
    <source>
        <dbReference type="ARBA" id="ARBA00022527"/>
    </source>
</evidence>
<keyword evidence="2" id="KW-0723">Serine/threonine-protein kinase</keyword>
<evidence type="ECO:0000256" key="9">
    <source>
        <dbReference type="ARBA" id="ARBA00048679"/>
    </source>
</evidence>
<dbReference type="SUPFAM" id="SSF56112">
    <property type="entry name" value="Protein kinase-like (PK-like)"/>
    <property type="match status" value="2"/>
</dbReference>
<dbReference type="GO" id="GO:0000077">
    <property type="term" value="P:DNA damage checkpoint signaling"/>
    <property type="evidence" value="ECO:0007669"/>
    <property type="project" value="InterPro"/>
</dbReference>
<comment type="catalytic activity">
    <reaction evidence="9">
        <text>L-seryl-[protein] + ATP = O-phospho-L-seryl-[protein] + ADP + H(+)</text>
        <dbReference type="Rhea" id="RHEA:17989"/>
        <dbReference type="Rhea" id="RHEA-COMP:9863"/>
        <dbReference type="Rhea" id="RHEA-COMP:11604"/>
        <dbReference type="ChEBI" id="CHEBI:15378"/>
        <dbReference type="ChEBI" id="CHEBI:29999"/>
        <dbReference type="ChEBI" id="CHEBI:30616"/>
        <dbReference type="ChEBI" id="CHEBI:83421"/>
        <dbReference type="ChEBI" id="CHEBI:456216"/>
        <dbReference type="EC" id="2.7.11.1"/>
    </reaction>
</comment>
<dbReference type="PANTHER" id="PTHR11042">
    <property type="entry name" value="EUKARYOTIC TRANSLATION INITIATION FACTOR 2-ALPHA KINASE EIF2-ALPHA KINASE -RELATED"/>
    <property type="match status" value="1"/>
</dbReference>